<dbReference type="InterPro" id="IPR038109">
    <property type="entry name" value="DNA_bind_recomb_sf"/>
</dbReference>
<dbReference type="Proteomes" id="UP001597405">
    <property type="component" value="Unassembled WGS sequence"/>
</dbReference>
<dbReference type="PANTHER" id="PTHR30461:SF23">
    <property type="entry name" value="DNA RECOMBINASE-RELATED"/>
    <property type="match status" value="1"/>
</dbReference>
<evidence type="ECO:0000313" key="3">
    <source>
        <dbReference type="EMBL" id="MFD1987440.1"/>
    </source>
</evidence>
<evidence type="ECO:0000259" key="1">
    <source>
        <dbReference type="PROSITE" id="PS51736"/>
    </source>
</evidence>
<accession>A0ABW4UKG2</accession>
<dbReference type="CDD" id="cd03768">
    <property type="entry name" value="SR_ResInv"/>
    <property type="match status" value="1"/>
</dbReference>
<dbReference type="PROSITE" id="PS51737">
    <property type="entry name" value="RECOMBINASE_DNA_BIND"/>
    <property type="match status" value="1"/>
</dbReference>
<name>A0ABW4UKG2_9HYPH</name>
<dbReference type="EMBL" id="JBHUGZ010000029">
    <property type="protein sequence ID" value="MFD1987440.1"/>
    <property type="molecule type" value="Genomic_DNA"/>
</dbReference>
<dbReference type="Gene3D" id="3.90.1750.20">
    <property type="entry name" value="Putative Large Serine Recombinase, Chain B, Domain 2"/>
    <property type="match status" value="1"/>
</dbReference>
<gene>
    <name evidence="3" type="ORF">ACFSOZ_34030</name>
</gene>
<dbReference type="Pfam" id="PF00239">
    <property type="entry name" value="Resolvase"/>
    <property type="match status" value="1"/>
</dbReference>
<dbReference type="InterPro" id="IPR011109">
    <property type="entry name" value="DNA_bind_recombinase_dom"/>
</dbReference>
<dbReference type="InterPro" id="IPR050639">
    <property type="entry name" value="SSR_resolvase"/>
</dbReference>
<dbReference type="SMART" id="SM00857">
    <property type="entry name" value="Resolvase"/>
    <property type="match status" value="1"/>
</dbReference>
<dbReference type="PROSITE" id="PS51736">
    <property type="entry name" value="RECOMBINASES_3"/>
    <property type="match status" value="1"/>
</dbReference>
<protein>
    <submittedName>
        <fullName evidence="3">Recombinase family protein</fullName>
    </submittedName>
</protein>
<proteinExistence type="predicted"/>
<dbReference type="Pfam" id="PF07508">
    <property type="entry name" value="Recombinase"/>
    <property type="match status" value="1"/>
</dbReference>
<feature type="domain" description="Resolvase/invertase-type recombinase catalytic" evidence="1">
    <location>
        <begin position="8"/>
        <end position="160"/>
    </location>
</feature>
<sequence length="564" mass="62567">MSNQQKLRCAVYTRKSTEEGLEQEFNSLDAQREACVAFIASQVGLGWKLVPDFYDDGGISGGTLERPALQRLLQDIRGKCVDVVVVYKIDRLTRSLMDFSKIVETFDAHSVAFVSVTQQFNTTTSMGRLTLNVLLSFAQFEREVTAERIRDKIAASRKKGIWMGGTTPLGYRAIDKKLVIDEVGAATVRSIFHRYMELKSVLALADELNHRQTDAETDPARRSVSRGRLYHMLSNPVYIGQARHKDACYDGAHQPIVDVQLFASVQALLKQQGPRRRSRLNVADLHLLTGLVFDETGDRLSPAYANNHGKRYRYYISNRLKVARRKDDSGWRVPADELEAIVDQQLIAVLNGKLLLAEWIEHYASKESIGRGLNTANGLVRNSPESNAQRRSMVKSAIVRITLAPRAIELEINPAALVRSLLHSRGDERADTTKSESPLVSAETHKITVACEIQRRGNEARLAIGDQPKSEKSPDPSLVNLLAKSHAMLAALTNGSARSISELSKVTGIHRADLSKALPLAFLAPAIVDDIFSGNQPASLTARRLARLVDLPADWDQQRTALGF</sequence>
<feature type="domain" description="Recombinase" evidence="2">
    <location>
        <begin position="168"/>
        <end position="275"/>
    </location>
</feature>
<reference evidence="4" key="1">
    <citation type="journal article" date="2019" name="Int. J. Syst. Evol. Microbiol.">
        <title>The Global Catalogue of Microorganisms (GCM) 10K type strain sequencing project: providing services to taxonomists for standard genome sequencing and annotation.</title>
        <authorList>
            <consortium name="The Broad Institute Genomics Platform"/>
            <consortium name="The Broad Institute Genome Sequencing Center for Infectious Disease"/>
            <person name="Wu L."/>
            <person name="Ma J."/>
        </authorList>
    </citation>
    <scope>NUCLEOTIDE SEQUENCE [LARGE SCALE GENOMIC DNA]</scope>
    <source>
        <strain evidence="4">CGMCC 1.16225</strain>
    </source>
</reference>
<dbReference type="PANTHER" id="PTHR30461">
    <property type="entry name" value="DNA-INVERTASE FROM LAMBDOID PROPHAGE"/>
    <property type="match status" value="1"/>
</dbReference>
<evidence type="ECO:0000313" key="4">
    <source>
        <dbReference type="Proteomes" id="UP001597405"/>
    </source>
</evidence>
<dbReference type="SUPFAM" id="SSF53041">
    <property type="entry name" value="Resolvase-like"/>
    <property type="match status" value="1"/>
</dbReference>
<dbReference type="InterPro" id="IPR036162">
    <property type="entry name" value="Resolvase-like_N_sf"/>
</dbReference>
<comment type="caution">
    <text evidence="3">The sequence shown here is derived from an EMBL/GenBank/DDBJ whole genome shotgun (WGS) entry which is preliminary data.</text>
</comment>
<organism evidence="3 4">
    <name type="scientific">Mesorhizobium newzealandense</name>
    <dbReference type="NCBI Taxonomy" id="1300302"/>
    <lineage>
        <taxon>Bacteria</taxon>
        <taxon>Pseudomonadati</taxon>
        <taxon>Pseudomonadota</taxon>
        <taxon>Alphaproteobacteria</taxon>
        <taxon>Hyphomicrobiales</taxon>
        <taxon>Phyllobacteriaceae</taxon>
        <taxon>Mesorhizobium</taxon>
    </lineage>
</organism>
<dbReference type="InterPro" id="IPR006119">
    <property type="entry name" value="Resolv_N"/>
</dbReference>
<dbReference type="RefSeq" id="WP_379105458.1">
    <property type="nucleotide sequence ID" value="NZ_JBHUGZ010000029.1"/>
</dbReference>
<dbReference type="Gene3D" id="3.40.50.1390">
    <property type="entry name" value="Resolvase, N-terminal catalytic domain"/>
    <property type="match status" value="1"/>
</dbReference>
<evidence type="ECO:0000259" key="2">
    <source>
        <dbReference type="PROSITE" id="PS51737"/>
    </source>
</evidence>
<keyword evidence="4" id="KW-1185">Reference proteome</keyword>